<evidence type="ECO:0000256" key="3">
    <source>
        <dbReference type="ARBA" id="ARBA00022771"/>
    </source>
</evidence>
<dbReference type="EMBL" id="LYXU01000161">
    <property type="protein sequence ID" value="OBS15380.1"/>
    <property type="molecule type" value="Genomic_DNA"/>
</dbReference>
<protein>
    <recommendedName>
        <fullName evidence="7">HAT C-terminal dimerisation domain-containing protein</fullName>
    </recommendedName>
</protein>
<feature type="region of interest" description="Disordered" evidence="6">
    <location>
        <begin position="277"/>
        <end position="298"/>
    </location>
</feature>
<comment type="caution">
    <text evidence="8">The sequence shown here is derived from an EMBL/GenBank/DDBJ whole genome shotgun (WGS) entry which is preliminary data.</text>
</comment>
<evidence type="ECO:0000313" key="9">
    <source>
        <dbReference type="EMBL" id="OBS16007.1"/>
    </source>
</evidence>
<evidence type="ECO:0000256" key="5">
    <source>
        <dbReference type="ARBA" id="ARBA00023242"/>
    </source>
</evidence>
<dbReference type="GO" id="GO:0046983">
    <property type="term" value="F:protein dimerization activity"/>
    <property type="evidence" value="ECO:0007669"/>
    <property type="project" value="InterPro"/>
</dbReference>
<dbReference type="InterPro" id="IPR012337">
    <property type="entry name" value="RNaseH-like_sf"/>
</dbReference>
<keyword evidence="3" id="KW-0863">Zinc-finger</keyword>
<evidence type="ECO:0000256" key="4">
    <source>
        <dbReference type="ARBA" id="ARBA00022833"/>
    </source>
</evidence>
<dbReference type="PANTHER" id="PTHR46481">
    <property type="entry name" value="ZINC FINGER BED DOMAIN-CONTAINING PROTEIN 4"/>
    <property type="match status" value="1"/>
</dbReference>
<keyword evidence="4" id="KW-0862">Zinc</keyword>
<sequence length="400" mass="46161">MLYGKNPDAFEKEVFEGLHTAAKEHEVWRRRGSVGKWHNFAVEVSRSDTWTDMLKKVQAVESQLSDDAQLKKHRPRALNEWEKVNLTRAGHIKKGSKLPFFLKEENRMTADDWHVLGTLYDILLDFQLVVRGLEGDGQGKHQRKVEENEIDPPLSGTSWDLVYAYEFLLETLETAKRAVANFPDGHYLAVNINLGWFKLNKYYEHLNDSPLVYGAAVLHPAYRWALFNDLWGDDDERQLDLEVDDPEIELPANKRLKTSRNKFTAWRTKKRGLTAGGISVTESPIQSPAQSPRSSVGGLDLDEYEQWQRNIEDADASVTDPYEYWHIRRLKYPRLSRMALDLLTVPLMSAEYERLFSTTGYMVTKSRNRLDASTIGLYQTLRSWLRAGLIGSLDRILMDE</sequence>
<organism evidence="8 11">
    <name type="scientific">Fusarium poae</name>
    <dbReference type="NCBI Taxonomy" id="36050"/>
    <lineage>
        <taxon>Eukaryota</taxon>
        <taxon>Fungi</taxon>
        <taxon>Dikarya</taxon>
        <taxon>Ascomycota</taxon>
        <taxon>Pezizomycotina</taxon>
        <taxon>Sordariomycetes</taxon>
        <taxon>Hypocreomycetidae</taxon>
        <taxon>Hypocreales</taxon>
        <taxon>Nectriaceae</taxon>
        <taxon>Fusarium</taxon>
    </lineage>
</organism>
<accession>A0A1B8A4I7</accession>
<dbReference type="EMBL" id="LYXU01000067">
    <property type="protein sequence ID" value="OBS16771.1"/>
    <property type="molecule type" value="Genomic_DNA"/>
</dbReference>
<evidence type="ECO:0000259" key="7">
    <source>
        <dbReference type="Pfam" id="PF05699"/>
    </source>
</evidence>
<proteinExistence type="predicted"/>
<dbReference type="STRING" id="36050.A0A1B8A4I7"/>
<evidence type="ECO:0000256" key="6">
    <source>
        <dbReference type="SAM" id="MobiDB-lite"/>
    </source>
</evidence>
<reference evidence="8 11" key="1">
    <citation type="submission" date="2016-06" db="EMBL/GenBank/DDBJ databases">
        <title>Living apart together: crosstalk between the core and supernumerary genomes in a fungal plant pathogen.</title>
        <authorList>
            <person name="Vanheule A."/>
            <person name="Audenaert K."/>
            <person name="Warris S."/>
            <person name="Van De Geest H."/>
            <person name="Schijlen E."/>
            <person name="Hofte M."/>
            <person name="De Saeger S."/>
            <person name="Haesaert G."/>
            <person name="Waalwijk C."/>
            <person name="Van Der Lee T."/>
        </authorList>
    </citation>
    <scope>NUCLEOTIDE SEQUENCE [LARGE SCALE GENOMIC DNA]</scope>
    <source>
        <strain evidence="8 11">2516</strain>
    </source>
</reference>
<dbReference type="EMBL" id="LYXU01000117">
    <property type="protein sequence ID" value="OBS16007.1"/>
    <property type="molecule type" value="Genomic_DNA"/>
</dbReference>
<dbReference type="SUPFAM" id="SSF53098">
    <property type="entry name" value="Ribonuclease H-like"/>
    <property type="match status" value="1"/>
</dbReference>
<feature type="domain" description="HAT C-terminal dimerisation" evidence="7">
    <location>
        <begin position="307"/>
        <end position="385"/>
    </location>
</feature>
<feature type="compositionally biased region" description="Polar residues" evidence="6">
    <location>
        <begin position="280"/>
        <end position="294"/>
    </location>
</feature>
<keyword evidence="5" id="KW-0539">Nucleus</keyword>
<dbReference type="InterPro" id="IPR052035">
    <property type="entry name" value="ZnF_BED_domain_contain"/>
</dbReference>
<evidence type="ECO:0000313" key="8">
    <source>
        <dbReference type="EMBL" id="OBS15380.1"/>
    </source>
</evidence>
<dbReference type="PANTHER" id="PTHR46481:SF10">
    <property type="entry name" value="ZINC FINGER BED DOMAIN-CONTAINING PROTEIN 39"/>
    <property type="match status" value="1"/>
</dbReference>
<gene>
    <name evidence="10" type="ORF">FPOA_27103</name>
    <name evidence="9" type="ORF">FPOA_27905</name>
    <name evidence="8" type="ORF">FPOA_28562</name>
</gene>
<keyword evidence="11" id="KW-1185">Reference proteome</keyword>
<dbReference type="Proteomes" id="UP000091967">
    <property type="component" value="Unassembled WGS sequence"/>
</dbReference>
<dbReference type="GO" id="GO:0005634">
    <property type="term" value="C:nucleus"/>
    <property type="evidence" value="ECO:0007669"/>
    <property type="project" value="UniProtKB-SubCell"/>
</dbReference>
<dbReference type="AlphaFoldDB" id="A0A1B8A4I7"/>
<dbReference type="Pfam" id="PF05699">
    <property type="entry name" value="Dimer_Tnp_hAT"/>
    <property type="match status" value="1"/>
</dbReference>
<dbReference type="InterPro" id="IPR008906">
    <property type="entry name" value="HATC_C_dom"/>
</dbReference>
<keyword evidence="2" id="KW-0479">Metal-binding</keyword>
<evidence type="ECO:0000256" key="2">
    <source>
        <dbReference type="ARBA" id="ARBA00022723"/>
    </source>
</evidence>
<evidence type="ECO:0000313" key="10">
    <source>
        <dbReference type="EMBL" id="OBS16771.1"/>
    </source>
</evidence>
<dbReference type="GO" id="GO:0008270">
    <property type="term" value="F:zinc ion binding"/>
    <property type="evidence" value="ECO:0007669"/>
    <property type="project" value="UniProtKB-KW"/>
</dbReference>
<evidence type="ECO:0000256" key="1">
    <source>
        <dbReference type="ARBA" id="ARBA00004123"/>
    </source>
</evidence>
<name>A0A1B8A4I7_FUSPO</name>
<evidence type="ECO:0000313" key="11">
    <source>
        <dbReference type="Proteomes" id="UP000091967"/>
    </source>
</evidence>
<comment type="subcellular location">
    <subcellularLocation>
        <location evidence="1">Nucleus</location>
    </subcellularLocation>
</comment>